<dbReference type="RefSeq" id="XP_065655637.1">
    <property type="nucleotide sequence ID" value="XM_065799565.1"/>
</dbReference>
<dbReference type="RefSeq" id="XP_065655638.1">
    <property type="nucleotide sequence ID" value="XM_065799566.1"/>
</dbReference>
<evidence type="ECO:0000313" key="3">
    <source>
        <dbReference type="RefSeq" id="XP_065655637.1"/>
    </source>
</evidence>
<evidence type="ECO:0000313" key="4">
    <source>
        <dbReference type="RefSeq" id="XP_065655638.1"/>
    </source>
</evidence>
<feature type="compositionally biased region" description="Basic and acidic residues" evidence="1">
    <location>
        <begin position="128"/>
        <end position="138"/>
    </location>
</feature>
<feature type="compositionally biased region" description="Basic and acidic residues" evidence="1">
    <location>
        <begin position="227"/>
        <end position="255"/>
    </location>
</feature>
<evidence type="ECO:0000256" key="1">
    <source>
        <dbReference type="SAM" id="MobiDB-lite"/>
    </source>
</evidence>
<protein>
    <submittedName>
        <fullName evidence="3 4">Protein phosphatase 1 regulatory subunit 12A</fullName>
    </submittedName>
</protein>
<feature type="compositionally biased region" description="Polar residues" evidence="1">
    <location>
        <begin position="187"/>
        <end position="220"/>
    </location>
</feature>
<dbReference type="Proteomes" id="UP001652625">
    <property type="component" value="Chromosome 06"/>
</dbReference>
<proteinExistence type="predicted"/>
<keyword evidence="2" id="KW-1185">Reference proteome</keyword>
<feature type="compositionally biased region" description="Basic residues" evidence="1">
    <location>
        <begin position="385"/>
        <end position="397"/>
    </location>
</feature>
<feature type="region of interest" description="Disordered" evidence="1">
    <location>
        <begin position="22"/>
        <end position="58"/>
    </location>
</feature>
<evidence type="ECO:0000313" key="2">
    <source>
        <dbReference type="Proteomes" id="UP001652625"/>
    </source>
</evidence>
<accession>A0ABM4C266</accession>
<name>A0ABM4C266_HYDVU</name>
<feature type="region of interest" description="Disordered" evidence="1">
    <location>
        <begin position="128"/>
        <end position="397"/>
    </location>
</feature>
<feature type="compositionally biased region" description="Basic and acidic residues" evidence="1">
    <location>
        <begin position="22"/>
        <end position="34"/>
    </location>
</feature>
<feature type="compositionally biased region" description="Basic and acidic residues" evidence="1">
    <location>
        <begin position="159"/>
        <end position="169"/>
    </location>
</feature>
<feature type="compositionally biased region" description="Basic and acidic residues" evidence="1">
    <location>
        <begin position="269"/>
        <end position="322"/>
    </location>
</feature>
<dbReference type="GeneID" id="100201613"/>
<gene>
    <name evidence="3 4" type="primary">LOC100201613</name>
</gene>
<reference evidence="3 4" key="1">
    <citation type="submission" date="2025-05" db="UniProtKB">
        <authorList>
            <consortium name="RefSeq"/>
        </authorList>
    </citation>
    <scope>IDENTIFICATION</scope>
</reference>
<organism evidence="2 4">
    <name type="scientific">Hydra vulgaris</name>
    <name type="common">Hydra</name>
    <name type="synonym">Hydra attenuata</name>
    <dbReference type="NCBI Taxonomy" id="6087"/>
    <lineage>
        <taxon>Eukaryota</taxon>
        <taxon>Metazoa</taxon>
        <taxon>Cnidaria</taxon>
        <taxon>Hydrozoa</taxon>
        <taxon>Hydroidolina</taxon>
        <taxon>Anthoathecata</taxon>
        <taxon>Aplanulata</taxon>
        <taxon>Hydridae</taxon>
        <taxon>Hydra</taxon>
    </lineage>
</organism>
<sequence>MSEAKTTSQKRITSDDLLALLDKQDENLDQRDMVTNKNGRSRPRSIGPGFQGISGSSDEKVEDFKAVLKNKVVVDNKISNEQKNVPEWASSKRNIDVKKIEKKKHEGEEKKTPAWANKINSTKKIIDAEKENKKDKKLNSMKTPAWANKLNSTRASIEASKEEKNDEAKNAPAWARKLNNTKKFTDDSSPININTSPALNKNHVSNSSETQYETTATNDSEPIPPTDKQETKMHSSAHSKESLPEEKPKDIRQTREPSPLFDSDTQISRADRNRSPKKNSESLHIEKESSLESKSETRGPRKTRQLDSEPEIESRRQTRHDEVEENSIRSQRNRNTTENDDTSQRRRNREAEDEDEEISRSSRSRSLRNTEREKEDGEEDEARASRRRALRTRKQEE</sequence>